<feature type="chain" id="PRO_5040368270" evidence="2">
    <location>
        <begin position="21"/>
        <end position="360"/>
    </location>
</feature>
<keyword evidence="2" id="KW-0732">Signal</keyword>
<dbReference type="Proteomes" id="UP001153069">
    <property type="component" value="Unassembled WGS sequence"/>
</dbReference>
<feature type="compositionally biased region" description="Acidic residues" evidence="1">
    <location>
        <begin position="215"/>
        <end position="225"/>
    </location>
</feature>
<dbReference type="EMBL" id="CAICTM010000108">
    <property type="protein sequence ID" value="CAB9501454.1"/>
    <property type="molecule type" value="Genomic_DNA"/>
</dbReference>
<evidence type="ECO:0000256" key="2">
    <source>
        <dbReference type="SAM" id="SignalP"/>
    </source>
</evidence>
<evidence type="ECO:0000313" key="4">
    <source>
        <dbReference type="Proteomes" id="UP001153069"/>
    </source>
</evidence>
<gene>
    <name evidence="3" type="ORF">SEMRO_109_G054530.1</name>
</gene>
<name>A0A9N8DKK5_9STRA</name>
<dbReference type="AlphaFoldDB" id="A0A9N8DKK5"/>
<organism evidence="3 4">
    <name type="scientific">Seminavis robusta</name>
    <dbReference type="NCBI Taxonomy" id="568900"/>
    <lineage>
        <taxon>Eukaryota</taxon>
        <taxon>Sar</taxon>
        <taxon>Stramenopiles</taxon>
        <taxon>Ochrophyta</taxon>
        <taxon>Bacillariophyta</taxon>
        <taxon>Bacillariophyceae</taxon>
        <taxon>Bacillariophycidae</taxon>
        <taxon>Naviculales</taxon>
        <taxon>Naviculaceae</taxon>
        <taxon>Seminavis</taxon>
    </lineage>
</organism>
<feature type="signal peptide" evidence="2">
    <location>
        <begin position="1"/>
        <end position="20"/>
    </location>
</feature>
<accession>A0A9N8DKK5</accession>
<protein>
    <submittedName>
        <fullName evidence="3">Uncharacterized protein</fullName>
    </submittedName>
</protein>
<comment type="caution">
    <text evidence="3">The sequence shown here is derived from an EMBL/GenBank/DDBJ whole genome shotgun (WGS) entry which is preliminary data.</text>
</comment>
<feature type="region of interest" description="Disordered" evidence="1">
    <location>
        <begin position="213"/>
        <end position="237"/>
    </location>
</feature>
<evidence type="ECO:0000256" key="1">
    <source>
        <dbReference type="SAM" id="MobiDB-lite"/>
    </source>
</evidence>
<dbReference type="OrthoDB" id="40067at2759"/>
<sequence length="360" mass="37798">MATITTRTLLFLYCSTQALGLSQEAANLARGRIFEAVSSPSGKLTISPELVIPDPSDPTAILLQTNAINTLSGRIRTAKANAAWITGGVSAISTFAGEQEAARGGFPGPVPLIFCGNTNNDDIAALAEAGASGVTVPVCGGTELTSLEDLSGEWTSICQTCVDAGIQPIPEVTLAGALAENLGEDDVESLVEQLSTAAGMDPVAVLLTMNPLASDNEDDEDDDSRDEPVPLPSIPKKLGKKIPILGSVRVTAGQNRLTTESQRLKQAGFTGVVLRSDCVPGFRLNPDLDVVGLFWAAVIGELKSTRSKSFEFNSRNNMEKSMGAEWAKYQTNVIESGALGDPNDSYSVVDDSVGEYKGFA</sequence>
<reference evidence="3" key="1">
    <citation type="submission" date="2020-06" db="EMBL/GenBank/DDBJ databases">
        <authorList>
            <consortium name="Plant Systems Biology data submission"/>
        </authorList>
    </citation>
    <scope>NUCLEOTIDE SEQUENCE</scope>
    <source>
        <strain evidence="3">D6</strain>
    </source>
</reference>
<keyword evidence="4" id="KW-1185">Reference proteome</keyword>
<evidence type="ECO:0000313" key="3">
    <source>
        <dbReference type="EMBL" id="CAB9501454.1"/>
    </source>
</evidence>
<proteinExistence type="predicted"/>